<evidence type="ECO:0000256" key="3">
    <source>
        <dbReference type="ARBA" id="ARBA00022741"/>
    </source>
</evidence>
<dbReference type="EC" id="2.7.1.-" evidence="7"/>
<keyword evidence="5" id="KW-0067">ATP-binding</keyword>
<comment type="similarity">
    <text evidence="1">Belongs to the carbohydrate kinase PfkB family.</text>
</comment>
<accession>A0ABV7M7B5</accession>
<dbReference type="RefSeq" id="WP_019020138.1">
    <property type="nucleotide sequence ID" value="NZ_BMXD01000009.1"/>
</dbReference>
<evidence type="ECO:0000256" key="2">
    <source>
        <dbReference type="ARBA" id="ARBA00022679"/>
    </source>
</evidence>
<comment type="caution">
    <text evidence="7">The sequence shown here is derived from an EMBL/GenBank/DDBJ whole genome shotgun (WGS) entry which is preliminary data.</text>
</comment>
<sequence length="323" mass="34534">MIPVIAFGEALVDMLSSRLGNDSGPETFTPYAGGAPANVAVACARLGVPSRFLGMVGDDRFGRFLTTEMASHGVDTSGVVTTRQARTALAFVSRDAEGERTFDFYRPPAADLLYRLEHLPAGIFSEPAIVHMCTNSLTEAGIAETTLALADIARRSGSLVSIDANLRNNLWPEGTVDIGLSTSLLDRAHLLKLSREEIDTLRGDHPQDAWINRRLAAGVKLIVITDGPRPVEIHRLGRRLDVLPPQVRAVDTTAGGDAFIGGLLATLAEASVDAAGFTHWSEADERLIRAVEIACRCGAHAVTRPGAYASLPSRDDLEAMLSL</sequence>
<keyword evidence="3" id="KW-0547">Nucleotide-binding</keyword>
<evidence type="ECO:0000256" key="5">
    <source>
        <dbReference type="ARBA" id="ARBA00022840"/>
    </source>
</evidence>
<feature type="domain" description="Carbohydrate kinase PfkB" evidence="6">
    <location>
        <begin position="4"/>
        <end position="313"/>
    </location>
</feature>
<dbReference type="InterPro" id="IPR050306">
    <property type="entry name" value="PfkB_Carbo_kinase"/>
</dbReference>
<dbReference type="PROSITE" id="PS00583">
    <property type="entry name" value="PFKB_KINASES_1"/>
    <property type="match status" value="1"/>
</dbReference>
<dbReference type="PROSITE" id="PS00584">
    <property type="entry name" value="PFKB_KINASES_2"/>
    <property type="match status" value="1"/>
</dbReference>
<dbReference type="Proteomes" id="UP001595640">
    <property type="component" value="Unassembled WGS sequence"/>
</dbReference>
<dbReference type="PANTHER" id="PTHR43085">
    <property type="entry name" value="HEXOKINASE FAMILY MEMBER"/>
    <property type="match status" value="1"/>
</dbReference>
<reference evidence="8" key="1">
    <citation type="journal article" date="2019" name="Int. J. Syst. Evol. Microbiol.">
        <title>The Global Catalogue of Microorganisms (GCM) 10K type strain sequencing project: providing services to taxonomists for standard genome sequencing and annotation.</title>
        <authorList>
            <consortium name="The Broad Institute Genomics Platform"/>
            <consortium name="The Broad Institute Genome Sequencing Center for Infectious Disease"/>
            <person name="Wu L."/>
            <person name="Ma J."/>
        </authorList>
    </citation>
    <scope>NUCLEOTIDE SEQUENCE [LARGE SCALE GENOMIC DNA]</scope>
    <source>
        <strain evidence="8">KCTC 12847</strain>
    </source>
</reference>
<dbReference type="CDD" id="cd01167">
    <property type="entry name" value="bac_FRK"/>
    <property type="match status" value="1"/>
</dbReference>
<evidence type="ECO:0000313" key="8">
    <source>
        <dbReference type="Proteomes" id="UP001595640"/>
    </source>
</evidence>
<dbReference type="InterPro" id="IPR029056">
    <property type="entry name" value="Ribokinase-like"/>
</dbReference>
<keyword evidence="4 7" id="KW-0418">Kinase</keyword>
<dbReference type="Gene3D" id="3.40.1190.20">
    <property type="match status" value="1"/>
</dbReference>
<dbReference type="InterPro" id="IPR002173">
    <property type="entry name" value="Carboh/pur_kinase_PfkB_CS"/>
</dbReference>
<evidence type="ECO:0000256" key="1">
    <source>
        <dbReference type="ARBA" id="ARBA00010688"/>
    </source>
</evidence>
<protein>
    <submittedName>
        <fullName evidence="7">Carbohydrate kinase</fullName>
        <ecNumber evidence="7">2.7.1.-</ecNumber>
    </submittedName>
</protein>
<evidence type="ECO:0000259" key="6">
    <source>
        <dbReference type="Pfam" id="PF00294"/>
    </source>
</evidence>
<proteinExistence type="inferred from homology"/>
<keyword evidence="2 7" id="KW-0808">Transferase</keyword>
<dbReference type="Pfam" id="PF00294">
    <property type="entry name" value="PfkB"/>
    <property type="match status" value="1"/>
</dbReference>
<dbReference type="PANTHER" id="PTHR43085:SF1">
    <property type="entry name" value="PSEUDOURIDINE KINASE-RELATED"/>
    <property type="match status" value="1"/>
</dbReference>
<dbReference type="EMBL" id="JBHRUH010000040">
    <property type="protein sequence ID" value="MFC3294155.1"/>
    <property type="molecule type" value="Genomic_DNA"/>
</dbReference>
<name>A0ABV7M7B5_9GAMM</name>
<evidence type="ECO:0000313" key="7">
    <source>
        <dbReference type="EMBL" id="MFC3294155.1"/>
    </source>
</evidence>
<evidence type="ECO:0000256" key="4">
    <source>
        <dbReference type="ARBA" id="ARBA00022777"/>
    </source>
</evidence>
<organism evidence="7 8">
    <name type="scientific">Modicisalibacter luteus</name>
    <dbReference type="NCBI Taxonomy" id="453962"/>
    <lineage>
        <taxon>Bacteria</taxon>
        <taxon>Pseudomonadati</taxon>
        <taxon>Pseudomonadota</taxon>
        <taxon>Gammaproteobacteria</taxon>
        <taxon>Oceanospirillales</taxon>
        <taxon>Halomonadaceae</taxon>
        <taxon>Modicisalibacter</taxon>
    </lineage>
</organism>
<dbReference type="SUPFAM" id="SSF53613">
    <property type="entry name" value="Ribokinase-like"/>
    <property type="match status" value="1"/>
</dbReference>
<keyword evidence="8" id="KW-1185">Reference proteome</keyword>
<dbReference type="InterPro" id="IPR011611">
    <property type="entry name" value="PfkB_dom"/>
</dbReference>
<dbReference type="GO" id="GO:0016301">
    <property type="term" value="F:kinase activity"/>
    <property type="evidence" value="ECO:0007669"/>
    <property type="project" value="UniProtKB-KW"/>
</dbReference>
<gene>
    <name evidence="7" type="ORF">ACFOEI_19105</name>
</gene>